<feature type="region of interest" description="Disordered" evidence="1">
    <location>
        <begin position="168"/>
        <end position="197"/>
    </location>
</feature>
<gene>
    <name evidence="3" type="ORF">CRG98_014416</name>
</gene>
<sequence length="197" mass="21683">MSFQQVTRNSGYTGFQVHSSPHACHFLPRLLRVVPSHSKGSSQPSFSPVKRRSRSESRSSAHNIGFALFSLLGFGGFYRLFSHCFWACPGSCTLEACHEYIDLSLRSPRSLTMLDAVIGAVVPTTFPSGCRGRCSRVPTALDVQPSLPTPLPLLQLFPRIPRNACTMMGNDRSRGGRGRYNAIEPWKPTAKSRGSDP</sequence>
<reference evidence="3 4" key="1">
    <citation type="submission" date="2017-11" db="EMBL/GenBank/DDBJ databases">
        <title>De-novo sequencing of pomegranate (Punica granatum L.) genome.</title>
        <authorList>
            <person name="Akparov Z."/>
            <person name="Amiraslanov A."/>
            <person name="Hajiyeva S."/>
            <person name="Abbasov M."/>
            <person name="Kaur K."/>
            <person name="Hamwieh A."/>
            <person name="Solovyev V."/>
            <person name="Salamov A."/>
            <person name="Braich B."/>
            <person name="Kosarev P."/>
            <person name="Mahmoud A."/>
            <person name="Hajiyev E."/>
            <person name="Babayeva S."/>
            <person name="Izzatullayeva V."/>
            <person name="Mammadov A."/>
            <person name="Mammadov A."/>
            <person name="Sharifova S."/>
            <person name="Ojaghi J."/>
            <person name="Eynullazada K."/>
            <person name="Bayramov B."/>
            <person name="Abdulazimova A."/>
            <person name="Shahmuradov I."/>
        </authorList>
    </citation>
    <scope>NUCLEOTIDE SEQUENCE [LARGE SCALE GENOMIC DNA]</scope>
    <source>
        <strain evidence="4">cv. AG2017</strain>
        <tissue evidence="3">Leaf</tissue>
    </source>
</reference>
<dbReference type="Proteomes" id="UP000233551">
    <property type="component" value="Unassembled WGS sequence"/>
</dbReference>
<keyword evidence="4" id="KW-1185">Reference proteome</keyword>
<protein>
    <submittedName>
        <fullName evidence="3">Uncharacterized protein</fullName>
    </submittedName>
</protein>
<keyword evidence="2" id="KW-0812">Transmembrane</keyword>
<proteinExistence type="predicted"/>
<feature type="transmembrane region" description="Helical" evidence="2">
    <location>
        <begin position="60"/>
        <end position="81"/>
    </location>
</feature>
<keyword evidence="2" id="KW-1133">Transmembrane helix</keyword>
<comment type="caution">
    <text evidence="3">The sequence shown here is derived from an EMBL/GenBank/DDBJ whole genome shotgun (WGS) entry which is preliminary data.</text>
</comment>
<dbReference type="AlphaFoldDB" id="A0A2I0KBN8"/>
<accession>A0A2I0KBN8</accession>
<keyword evidence="2" id="KW-0472">Membrane</keyword>
<organism evidence="3 4">
    <name type="scientific">Punica granatum</name>
    <name type="common">Pomegranate</name>
    <dbReference type="NCBI Taxonomy" id="22663"/>
    <lineage>
        <taxon>Eukaryota</taxon>
        <taxon>Viridiplantae</taxon>
        <taxon>Streptophyta</taxon>
        <taxon>Embryophyta</taxon>
        <taxon>Tracheophyta</taxon>
        <taxon>Spermatophyta</taxon>
        <taxon>Magnoliopsida</taxon>
        <taxon>eudicotyledons</taxon>
        <taxon>Gunneridae</taxon>
        <taxon>Pentapetalae</taxon>
        <taxon>rosids</taxon>
        <taxon>malvids</taxon>
        <taxon>Myrtales</taxon>
        <taxon>Lythraceae</taxon>
        <taxon>Punica</taxon>
    </lineage>
</organism>
<evidence type="ECO:0000256" key="1">
    <source>
        <dbReference type="SAM" id="MobiDB-lite"/>
    </source>
</evidence>
<evidence type="ECO:0000256" key="2">
    <source>
        <dbReference type="SAM" id="Phobius"/>
    </source>
</evidence>
<evidence type="ECO:0000313" key="3">
    <source>
        <dbReference type="EMBL" id="PKI65186.1"/>
    </source>
</evidence>
<dbReference type="EMBL" id="PGOL01000764">
    <property type="protein sequence ID" value="PKI65186.1"/>
    <property type="molecule type" value="Genomic_DNA"/>
</dbReference>
<name>A0A2I0KBN8_PUNGR</name>
<evidence type="ECO:0000313" key="4">
    <source>
        <dbReference type="Proteomes" id="UP000233551"/>
    </source>
</evidence>